<evidence type="ECO:0000256" key="5">
    <source>
        <dbReference type="PROSITE-ProRule" id="PRU10141"/>
    </source>
</evidence>
<dbReference type="PANTHER" id="PTHR43289">
    <property type="entry name" value="MITOGEN-ACTIVATED PROTEIN KINASE KINASE KINASE 20-RELATED"/>
    <property type="match status" value="1"/>
</dbReference>
<evidence type="ECO:0000313" key="8">
    <source>
        <dbReference type="Proteomes" id="UP001595698"/>
    </source>
</evidence>
<dbReference type="Proteomes" id="UP001595698">
    <property type="component" value="Unassembled WGS sequence"/>
</dbReference>
<name>A0ABV8FBF8_9ACTN</name>
<dbReference type="Gene3D" id="2.60.120.560">
    <property type="entry name" value="Exo-inulinase, domain 1"/>
    <property type="match status" value="1"/>
</dbReference>
<keyword evidence="8" id="KW-1185">Reference proteome</keyword>
<evidence type="ECO:0000256" key="2">
    <source>
        <dbReference type="ARBA" id="ARBA00022741"/>
    </source>
</evidence>
<dbReference type="InterPro" id="IPR017441">
    <property type="entry name" value="Protein_kinase_ATP_BS"/>
</dbReference>
<dbReference type="EMBL" id="JBHSBC010000045">
    <property type="protein sequence ID" value="MFC3985266.1"/>
    <property type="molecule type" value="Genomic_DNA"/>
</dbReference>
<keyword evidence="4 5" id="KW-0067">ATP-binding</keyword>
<protein>
    <submittedName>
        <fullName evidence="7">Protein kinase</fullName>
    </submittedName>
</protein>
<keyword evidence="2 5" id="KW-0547">Nucleotide-binding</keyword>
<dbReference type="Gene3D" id="1.10.510.10">
    <property type="entry name" value="Transferase(Phosphotransferase) domain 1"/>
    <property type="match status" value="1"/>
</dbReference>
<sequence length="508" mass="52933">MNVIGGYVLRRELGRGGMGVVHLATTPTGGLAAVKVIHPRLTDDPAFVRRFEREVAAARRVARFCTAPVLDAGVDGDVAYLVTEYVKGPSLAQAVREQGPLTGANLEALAAGIATALHAIHEAGVIHRDLKPSNVLLSPLGPRVIDFGIARLADEESLASQAILGTPAFMAPEQVRGEPPTPAADVYAWGGVIAFAGTGRLPFGGGSPPEVLYRIVNEGPNLDGLEDRMRAVVERAMAKDPARRPSAGRLLGELIGGSPTPATATQAVERSWTVTAQEEPAVPDGPAVVAPGKRVRRRWPWALGAVALATAVTAGVAVQAGFGAAPALPYHADFADSWEVGVTEGGRSERDGAAYLLTANPGWRLWKSAPFPGERAQDVVVSSSARLEAGSGEFGVWCRGDLGTGDRYEFTVAGSGDASIVKRRAGRGVVLDGPVRVRGTADSRVVARCGQRGTATALSMWVDDVLVAEAVDTRDPYGPGAAGVHAAPDTGAPVRVRFRSFDLSGPKG</sequence>
<evidence type="ECO:0000256" key="3">
    <source>
        <dbReference type="ARBA" id="ARBA00022777"/>
    </source>
</evidence>
<dbReference type="CDD" id="cd14014">
    <property type="entry name" value="STKc_PknB_like"/>
    <property type="match status" value="1"/>
</dbReference>
<reference evidence="8" key="1">
    <citation type="journal article" date="2019" name="Int. J. Syst. Evol. Microbiol.">
        <title>The Global Catalogue of Microorganisms (GCM) 10K type strain sequencing project: providing services to taxonomists for standard genome sequencing and annotation.</title>
        <authorList>
            <consortium name="The Broad Institute Genomics Platform"/>
            <consortium name="The Broad Institute Genome Sequencing Center for Infectious Disease"/>
            <person name="Wu L."/>
            <person name="Ma J."/>
        </authorList>
    </citation>
    <scope>NUCLEOTIDE SEQUENCE [LARGE SCALE GENOMIC DNA]</scope>
    <source>
        <strain evidence="8">TBRC 7912</strain>
    </source>
</reference>
<dbReference type="PROSITE" id="PS50011">
    <property type="entry name" value="PROTEIN_KINASE_DOM"/>
    <property type="match status" value="1"/>
</dbReference>
<accession>A0ABV8FBF8</accession>
<dbReference type="GO" id="GO:0016301">
    <property type="term" value="F:kinase activity"/>
    <property type="evidence" value="ECO:0007669"/>
    <property type="project" value="UniProtKB-KW"/>
</dbReference>
<feature type="domain" description="Protein kinase" evidence="6">
    <location>
        <begin position="7"/>
        <end position="255"/>
    </location>
</feature>
<gene>
    <name evidence="7" type="ORF">ACFOYY_34410</name>
</gene>
<proteinExistence type="predicted"/>
<comment type="caution">
    <text evidence="7">The sequence shown here is derived from an EMBL/GenBank/DDBJ whole genome shotgun (WGS) entry which is preliminary data.</text>
</comment>
<dbReference type="InterPro" id="IPR008271">
    <property type="entry name" value="Ser/Thr_kinase_AS"/>
</dbReference>
<dbReference type="RefSeq" id="WP_386195315.1">
    <property type="nucleotide sequence ID" value="NZ_JBHSBC010000045.1"/>
</dbReference>
<dbReference type="PANTHER" id="PTHR43289:SF34">
    <property type="entry name" value="SERINE_THREONINE-PROTEIN KINASE YBDM-RELATED"/>
    <property type="match status" value="1"/>
</dbReference>
<dbReference type="PROSITE" id="PS00108">
    <property type="entry name" value="PROTEIN_KINASE_ST"/>
    <property type="match status" value="1"/>
</dbReference>
<evidence type="ECO:0000256" key="4">
    <source>
        <dbReference type="ARBA" id="ARBA00022840"/>
    </source>
</evidence>
<evidence type="ECO:0000259" key="6">
    <source>
        <dbReference type="PROSITE" id="PS50011"/>
    </source>
</evidence>
<evidence type="ECO:0000256" key="1">
    <source>
        <dbReference type="ARBA" id="ARBA00022679"/>
    </source>
</evidence>
<evidence type="ECO:0000313" key="7">
    <source>
        <dbReference type="EMBL" id="MFC3985266.1"/>
    </source>
</evidence>
<dbReference type="InterPro" id="IPR000719">
    <property type="entry name" value="Prot_kinase_dom"/>
</dbReference>
<dbReference type="InterPro" id="IPR011009">
    <property type="entry name" value="Kinase-like_dom_sf"/>
</dbReference>
<dbReference type="SMART" id="SM00220">
    <property type="entry name" value="S_TKc"/>
    <property type="match status" value="1"/>
</dbReference>
<dbReference type="Pfam" id="PF00069">
    <property type="entry name" value="Pkinase"/>
    <property type="match status" value="1"/>
</dbReference>
<dbReference type="Gene3D" id="3.30.200.20">
    <property type="entry name" value="Phosphorylase Kinase, domain 1"/>
    <property type="match status" value="1"/>
</dbReference>
<organism evidence="7 8">
    <name type="scientific">Streptosporangium jomthongense</name>
    <dbReference type="NCBI Taxonomy" id="1193683"/>
    <lineage>
        <taxon>Bacteria</taxon>
        <taxon>Bacillati</taxon>
        <taxon>Actinomycetota</taxon>
        <taxon>Actinomycetes</taxon>
        <taxon>Streptosporangiales</taxon>
        <taxon>Streptosporangiaceae</taxon>
        <taxon>Streptosporangium</taxon>
    </lineage>
</organism>
<feature type="binding site" evidence="5">
    <location>
        <position position="35"/>
    </location>
    <ligand>
        <name>ATP</name>
        <dbReference type="ChEBI" id="CHEBI:30616"/>
    </ligand>
</feature>
<keyword evidence="1" id="KW-0808">Transferase</keyword>
<dbReference type="SUPFAM" id="SSF56112">
    <property type="entry name" value="Protein kinase-like (PK-like)"/>
    <property type="match status" value="1"/>
</dbReference>
<keyword evidence="3 7" id="KW-0418">Kinase</keyword>
<dbReference type="PROSITE" id="PS00107">
    <property type="entry name" value="PROTEIN_KINASE_ATP"/>
    <property type="match status" value="1"/>
</dbReference>